<dbReference type="RefSeq" id="WP_108387468.1">
    <property type="nucleotide sequence ID" value="NZ_QBUD01000011.1"/>
</dbReference>
<proteinExistence type="predicted"/>
<dbReference type="EMBL" id="QBUD01000011">
    <property type="protein sequence ID" value="PUB12096.1"/>
    <property type="molecule type" value="Genomic_DNA"/>
</dbReference>
<keyword evidence="2" id="KW-1185">Reference proteome</keyword>
<dbReference type="Pfam" id="PF12096">
    <property type="entry name" value="DUF3572"/>
    <property type="match status" value="1"/>
</dbReference>
<reference evidence="1 2" key="1">
    <citation type="submission" date="2018-04" db="EMBL/GenBank/DDBJ databases">
        <title>Genomic Encyclopedia of Archaeal and Bacterial Type Strains, Phase II (KMG-II): from individual species to whole genera.</title>
        <authorList>
            <person name="Goeker M."/>
        </authorList>
    </citation>
    <scope>NUCLEOTIDE SEQUENCE [LARGE SCALE GENOMIC DNA]</scope>
    <source>
        <strain evidence="1 2">DSM 29955</strain>
    </source>
</reference>
<sequence>MNQEQAEIIALTALGWLVNNDELCPVFLGATGASIDDMREKVNDISFLGAVLDFITMDDAWVVAFCDKEGLDYEQPLFARQALPGAQNVHWT</sequence>
<dbReference type="OrthoDB" id="7356934at2"/>
<dbReference type="InterPro" id="IPR021955">
    <property type="entry name" value="DUF3572"/>
</dbReference>
<evidence type="ECO:0000313" key="2">
    <source>
        <dbReference type="Proteomes" id="UP000244523"/>
    </source>
</evidence>
<dbReference type="AlphaFoldDB" id="A0A2T6KB49"/>
<protein>
    <submittedName>
        <fullName evidence="1">Uncharacterized protein DUF3572</fullName>
    </submittedName>
</protein>
<name>A0A2T6KB49_9RHOB</name>
<accession>A0A2T6KB49</accession>
<evidence type="ECO:0000313" key="1">
    <source>
        <dbReference type="EMBL" id="PUB12096.1"/>
    </source>
</evidence>
<comment type="caution">
    <text evidence="1">The sequence shown here is derived from an EMBL/GenBank/DDBJ whole genome shotgun (WGS) entry which is preliminary data.</text>
</comment>
<dbReference type="Proteomes" id="UP000244523">
    <property type="component" value="Unassembled WGS sequence"/>
</dbReference>
<gene>
    <name evidence="1" type="ORF">C8N45_11173</name>
</gene>
<organism evidence="1 2">
    <name type="scientific">Yoonia sediminilitoris</name>
    <dbReference type="NCBI Taxonomy" id="1286148"/>
    <lineage>
        <taxon>Bacteria</taxon>
        <taxon>Pseudomonadati</taxon>
        <taxon>Pseudomonadota</taxon>
        <taxon>Alphaproteobacteria</taxon>
        <taxon>Rhodobacterales</taxon>
        <taxon>Paracoccaceae</taxon>
        <taxon>Yoonia</taxon>
    </lineage>
</organism>